<feature type="transmembrane region" description="Helical" evidence="8">
    <location>
        <begin position="39"/>
        <end position="66"/>
    </location>
</feature>
<comment type="caution">
    <text evidence="10">The sequence shown here is derived from an EMBL/GenBank/DDBJ whole genome shotgun (WGS) entry which is preliminary data.</text>
</comment>
<evidence type="ECO:0000256" key="2">
    <source>
        <dbReference type="ARBA" id="ARBA00022448"/>
    </source>
</evidence>
<evidence type="ECO:0000256" key="6">
    <source>
        <dbReference type="ARBA" id="ARBA00022989"/>
    </source>
</evidence>
<keyword evidence="7 8" id="KW-0472">Membrane</keyword>
<dbReference type="PANTHER" id="PTHR30183:SF3">
    <property type="entry name" value="MOLYBDENUM TRANSPORT SYSTEM PERMEASE PROTEIN MODB"/>
    <property type="match status" value="1"/>
</dbReference>
<evidence type="ECO:0000313" key="11">
    <source>
        <dbReference type="Proteomes" id="UP000786875"/>
    </source>
</evidence>
<comment type="subcellular location">
    <subcellularLocation>
        <location evidence="1">Cell inner membrane</location>
        <topology evidence="1">Multi-pass membrane protein</topology>
    </subcellularLocation>
    <subcellularLocation>
        <location evidence="8">Cell membrane</location>
        <topology evidence="8">Multi-pass membrane protein</topology>
    </subcellularLocation>
</comment>
<dbReference type="Pfam" id="PF00528">
    <property type="entry name" value="BPD_transp_1"/>
    <property type="match status" value="1"/>
</dbReference>
<evidence type="ECO:0000256" key="1">
    <source>
        <dbReference type="ARBA" id="ARBA00004429"/>
    </source>
</evidence>
<dbReference type="EMBL" id="JABBFO010000002">
    <property type="protein sequence ID" value="MBT0726570.1"/>
    <property type="molecule type" value="Genomic_DNA"/>
</dbReference>
<keyword evidence="11" id="KW-1185">Reference proteome</keyword>
<feature type="transmembrane region" description="Helical" evidence="8">
    <location>
        <begin position="7"/>
        <end position="27"/>
    </location>
</feature>
<feature type="domain" description="ABC transmembrane type-1" evidence="9">
    <location>
        <begin position="40"/>
        <end position="237"/>
    </location>
</feature>
<feature type="transmembrane region" description="Helical" evidence="8">
    <location>
        <begin position="78"/>
        <end position="100"/>
    </location>
</feature>
<evidence type="ECO:0000256" key="8">
    <source>
        <dbReference type="RuleBase" id="RU363032"/>
    </source>
</evidence>
<gene>
    <name evidence="10" type="ORF">HGT73_04095</name>
</gene>
<dbReference type="RefSeq" id="WP_214212384.1">
    <property type="nucleotide sequence ID" value="NZ_JABBFO010000002.1"/>
</dbReference>
<dbReference type="Proteomes" id="UP000786875">
    <property type="component" value="Unassembled WGS sequence"/>
</dbReference>
<comment type="similarity">
    <text evidence="8">Belongs to the binding-protein-dependent transport system permease family.</text>
</comment>
<dbReference type="CDD" id="cd06261">
    <property type="entry name" value="TM_PBP2"/>
    <property type="match status" value="1"/>
</dbReference>
<keyword evidence="4" id="KW-0997">Cell inner membrane</keyword>
<evidence type="ECO:0000256" key="5">
    <source>
        <dbReference type="ARBA" id="ARBA00022692"/>
    </source>
</evidence>
<sequence length="251" mass="27851">MFSRSLMFPALCLLVVPFITLLIVTPWHDFHLAYGDGHAVLTSLSLSLISVPLIVLLGTPVALWLANTQSPWRISVEIGILIPLLTPPLAMGILLVTAYGPYGTLGEVLTRLGINLTNTPAAFVLAQVYAALPYYILMARNAFENIPREVTEVAQTLGASRQQLFWRLTLPLARRDLLNSLSLAWARALGEFGIVMIFCYFPQGIPVKLYVNLQNGGVDAVYSLLWILLLTSLPFPLWCFYRSQRSKHTPA</sequence>
<feature type="transmembrane region" description="Helical" evidence="8">
    <location>
        <begin position="120"/>
        <end position="138"/>
    </location>
</feature>
<dbReference type="PANTHER" id="PTHR30183">
    <property type="entry name" value="MOLYBDENUM TRANSPORT SYSTEM PERMEASE PROTEIN MODB"/>
    <property type="match status" value="1"/>
</dbReference>
<feature type="transmembrane region" description="Helical" evidence="8">
    <location>
        <begin position="223"/>
        <end position="241"/>
    </location>
</feature>
<evidence type="ECO:0000313" key="10">
    <source>
        <dbReference type="EMBL" id="MBT0726570.1"/>
    </source>
</evidence>
<proteinExistence type="inferred from homology"/>
<keyword evidence="2 8" id="KW-0813">Transport</keyword>
<dbReference type="InterPro" id="IPR000515">
    <property type="entry name" value="MetI-like"/>
</dbReference>
<evidence type="ECO:0000259" key="9">
    <source>
        <dbReference type="PROSITE" id="PS50928"/>
    </source>
</evidence>
<dbReference type="Gene3D" id="1.10.3720.10">
    <property type="entry name" value="MetI-like"/>
    <property type="match status" value="1"/>
</dbReference>
<keyword evidence="3" id="KW-1003">Cell membrane</keyword>
<dbReference type="PROSITE" id="PS50928">
    <property type="entry name" value="ABC_TM1"/>
    <property type="match status" value="1"/>
</dbReference>
<evidence type="ECO:0000256" key="3">
    <source>
        <dbReference type="ARBA" id="ARBA00022475"/>
    </source>
</evidence>
<evidence type="ECO:0000256" key="7">
    <source>
        <dbReference type="ARBA" id="ARBA00023136"/>
    </source>
</evidence>
<dbReference type="SUPFAM" id="SSF161098">
    <property type="entry name" value="MetI-like"/>
    <property type="match status" value="1"/>
</dbReference>
<reference evidence="10 11" key="1">
    <citation type="submission" date="2020-04" db="EMBL/GenBank/DDBJ databases">
        <title>Genome sequencing of Rosenbergiella species.</title>
        <authorList>
            <person name="Alvarez-Perez S."/>
            <person name="Lievens B."/>
        </authorList>
    </citation>
    <scope>NUCLEOTIDE SEQUENCE [LARGE SCALE GENOMIC DNA]</scope>
    <source>
        <strain evidence="10 11">CdVSA20.1</strain>
    </source>
</reference>
<name>A0ABS5T520_9GAMM</name>
<feature type="transmembrane region" description="Helical" evidence="8">
    <location>
        <begin position="184"/>
        <end position="203"/>
    </location>
</feature>
<accession>A0ABS5T520</accession>
<keyword evidence="5 8" id="KW-0812">Transmembrane</keyword>
<dbReference type="InterPro" id="IPR035906">
    <property type="entry name" value="MetI-like_sf"/>
</dbReference>
<protein>
    <submittedName>
        <fullName evidence="10">ABC transporter permease subunit</fullName>
    </submittedName>
</protein>
<organism evidence="10 11">
    <name type="scientific">Rosenbergiella australiborealis</name>
    <dbReference type="NCBI Taxonomy" id="1544696"/>
    <lineage>
        <taxon>Bacteria</taxon>
        <taxon>Pseudomonadati</taxon>
        <taxon>Pseudomonadota</taxon>
        <taxon>Gammaproteobacteria</taxon>
        <taxon>Enterobacterales</taxon>
        <taxon>Erwiniaceae</taxon>
        <taxon>Rosenbergiella</taxon>
    </lineage>
</organism>
<evidence type="ECO:0000256" key="4">
    <source>
        <dbReference type="ARBA" id="ARBA00022519"/>
    </source>
</evidence>
<keyword evidence="6 8" id="KW-1133">Transmembrane helix</keyword>